<accession>A0ABU2WG37</accession>
<dbReference type="NCBIfam" id="NF008268">
    <property type="entry name" value="PRK11040.1"/>
    <property type="match status" value="1"/>
</dbReference>
<evidence type="ECO:0000259" key="3">
    <source>
        <dbReference type="Pfam" id="PF19289"/>
    </source>
</evidence>
<keyword evidence="6" id="KW-1185">Reference proteome</keyword>
<dbReference type="Gene3D" id="3.30.2290.10">
    <property type="entry name" value="PmbA/TldD superfamily"/>
    <property type="match status" value="1"/>
</dbReference>
<feature type="domain" description="Metalloprotease TldD/E N-terminal" evidence="2">
    <location>
        <begin position="35"/>
        <end position="99"/>
    </location>
</feature>
<dbReference type="InterPro" id="IPR045569">
    <property type="entry name" value="Metalloprtase-TldD/E_C"/>
</dbReference>
<dbReference type="EC" id="3.4.24.-" evidence="5"/>
<evidence type="ECO:0000313" key="5">
    <source>
        <dbReference type="EMBL" id="MDT0496834.1"/>
    </source>
</evidence>
<dbReference type="InterPro" id="IPR047657">
    <property type="entry name" value="PmbA"/>
</dbReference>
<evidence type="ECO:0000259" key="2">
    <source>
        <dbReference type="Pfam" id="PF01523"/>
    </source>
</evidence>
<feature type="domain" description="Metalloprotease TldD/E C-terminal" evidence="3">
    <location>
        <begin position="241"/>
        <end position="448"/>
    </location>
</feature>
<dbReference type="EMBL" id="JAVRIC010000005">
    <property type="protein sequence ID" value="MDT0496834.1"/>
    <property type="molecule type" value="Genomic_DNA"/>
</dbReference>
<organism evidence="5 6">
    <name type="scientific">Banduia mediterranea</name>
    <dbReference type="NCBI Taxonomy" id="3075609"/>
    <lineage>
        <taxon>Bacteria</taxon>
        <taxon>Pseudomonadati</taxon>
        <taxon>Pseudomonadota</taxon>
        <taxon>Gammaproteobacteria</taxon>
        <taxon>Nevskiales</taxon>
        <taxon>Algiphilaceae</taxon>
        <taxon>Banduia</taxon>
    </lineage>
</organism>
<keyword evidence="5" id="KW-0645">Protease</keyword>
<name>A0ABU2WG37_9GAMM</name>
<evidence type="ECO:0000259" key="4">
    <source>
        <dbReference type="Pfam" id="PF19290"/>
    </source>
</evidence>
<sequence length="449" mass="47699">MSQLPQRQALPDRAELERRLGAVLDAARKGGATAADAGVSVSRALTVNVRNAEVESVEFQRDRDLSLTVHVGQRSGSASTSDFSDAGLASTVDAALAIARASGEDPYSGLADAELMATEFPDLDLFHPWDITPEQAIEIASECEAAARAVDARITRSEGAGVDTRESVQIYGNTHGFIGERRGTSHQMSCSVIAEADGMMQRDYWYSAGRVPDKLDSAESIGRRAGERTVSRLGAKSLSTREAPVLFVPELARGLFGHFTSGISGSALYRKTSFLLDKLGEQVFSPIVNLSQRPFIKAGPSSAAFDQEGVATRERVLIENGVIQGWLLSSYSARRLGLQTTGNAGGTYNLLANPGEQDFKALLRDMGEGFVVTELMGQGVNLVTGDYSRGAAGFWVENGEIAFPVREVTIAGNLLDMFAGIAAIGSDVDTRGGIQTGSVLIDRMTIAGG</sequence>
<dbReference type="RefSeq" id="WP_311364225.1">
    <property type="nucleotide sequence ID" value="NZ_JAVRIC010000005.1"/>
</dbReference>
<proteinExistence type="inferred from homology"/>
<protein>
    <submittedName>
        <fullName evidence="5">Metalloprotease PmbA</fullName>
        <ecNumber evidence="5">3.4.24.-</ecNumber>
    </submittedName>
</protein>
<evidence type="ECO:0000313" key="6">
    <source>
        <dbReference type="Proteomes" id="UP001254608"/>
    </source>
</evidence>
<dbReference type="InterPro" id="IPR002510">
    <property type="entry name" value="Metalloprtase-TldD/E_N"/>
</dbReference>
<dbReference type="GO" id="GO:0008237">
    <property type="term" value="F:metallopeptidase activity"/>
    <property type="evidence" value="ECO:0007669"/>
    <property type="project" value="UniProtKB-KW"/>
</dbReference>
<gene>
    <name evidence="5" type="primary">pmbA</name>
    <name evidence="5" type="ORF">RM530_05575</name>
</gene>
<reference evidence="5 6" key="1">
    <citation type="submission" date="2023-09" db="EMBL/GenBank/DDBJ databases">
        <authorList>
            <person name="Rey-Velasco X."/>
        </authorList>
    </citation>
    <scope>NUCLEOTIDE SEQUENCE [LARGE SCALE GENOMIC DNA]</scope>
    <source>
        <strain evidence="5 6">W345</strain>
    </source>
</reference>
<dbReference type="SUPFAM" id="SSF111283">
    <property type="entry name" value="Putative modulator of DNA gyrase, PmbA/TldD"/>
    <property type="match status" value="1"/>
</dbReference>
<dbReference type="Pfam" id="PF19289">
    <property type="entry name" value="PmbA_TldD_3rd"/>
    <property type="match status" value="1"/>
</dbReference>
<dbReference type="InterPro" id="IPR035068">
    <property type="entry name" value="TldD/PmbA_N"/>
</dbReference>
<dbReference type="Pfam" id="PF01523">
    <property type="entry name" value="PmbA_TldD_1st"/>
    <property type="match status" value="1"/>
</dbReference>
<dbReference type="InterPro" id="IPR036059">
    <property type="entry name" value="TldD/PmbA_sf"/>
</dbReference>
<comment type="similarity">
    <text evidence="1">Belongs to the peptidase U62 family.</text>
</comment>
<comment type="caution">
    <text evidence="5">The sequence shown here is derived from an EMBL/GenBank/DDBJ whole genome shotgun (WGS) entry which is preliminary data.</text>
</comment>
<dbReference type="InterPro" id="IPR045570">
    <property type="entry name" value="Metalloprtase-TldD/E_cen_dom"/>
</dbReference>
<keyword evidence="5" id="KW-0378">Hydrolase</keyword>
<dbReference type="PANTHER" id="PTHR43421:SF1">
    <property type="entry name" value="METALLOPROTEASE PMBA"/>
    <property type="match status" value="1"/>
</dbReference>
<dbReference type="PANTHER" id="PTHR43421">
    <property type="entry name" value="METALLOPROTEASE PMBA"/>
    <property type="match status" value="1"/>
</dbReference>
<keyword evidence="5" id="KW-0482">Metalloprotease</keyword>
<feature type="domain" description="Metalloprotease TldD/E central" evidence="4">
    <location>
        <begin position="127"/>
        <end position="233"/>
    </location>
</feature>
<dbReference type="Pfam" id="PF19290">
    <property type="entry name" value="PmbA_TldD_2nd"/>
    <property type="match status" value="1"/>
</dbReference>
<dbReference type="Proteomes" id="UP001254608">
    <property type="component" value="Unassembled WGS sequence"/>
</dbReference>
<evidence type="ECO:0000256" key="1">
    <source>
        <dbReference type="ARBA" id="ARBA00005836"/>
    </source>
</evidence>